<comment type="subcellular location">
    <subcellularLocation>
        <location evidence="11">Cell membrane</location>
        <topology evidence="11">Single-pass membrane protein</topology>
    </subcellularLocation>
</comment>
<dbReference type="GO" id="GO:0005886">
    <property type="term" value="C:plasma membrane"/>
    <property type="evidence" value="ECO:0007669"/>
    <property type="project" value="UniProtKB-SubCell"/>
</dbReference>
<keyword evidence="5 11" id="KW-0547">Nucleotide-binding</keyword>
<comment type="caution">
    <text evidence="12">The sequence shown here is derived from an EMBL/GenBank/DDBJ whole genome shotgun (WGS) entry which is preliminary data.</text>
</comment>
<keyword evidence="2 11" id="KW-1003">Cell membrane</keyword>
<dbReference type="NCBIfam" id="NF001454">
    <property type="entry name" value="PRK00315.1"/>
    <property type="match status" value="1"/>
</dbReference>
<dbReference type="PANTHER" id="PTHR30042">
    <property type="entry name" value="POTASSIUM-TRANSPORTING ATPASE C CHAIN"/>
    <property type="match status" value="1"/>
</dbReference>
<keyword evidence="6 11" id="KW-0067">ATP-binding</keyword>
<organism evidence="12 13">
    <name type="scientific">Phreatobacter oligotrophus</name>
    <dbReference type="NCBI Taxonomy" id="1122261"/>
    <lineage>
        <taxon>Bacteria</taxon>
        <taxon>Pseudomonadati</taxon>
        <taxon>Pseudomonadota</taxon>
        <taxon>Alphaproteobacteria</taxon>
        <taxon>Hyphomicrobiales</taxon>
        <taxon>Phreatobacteraceae</taxon>
        <taxon>Phreatobacter</taxon>
    </lineage>
</organism>
<dbReference type="PIRSF" id="PIRSF001296">
    <property type="entry name" value="K_ATPase_KdpC"/>
    <property type="match status" value="1"/>
</dbReference>
<keyword evidence="10 11" id="KW-0472">Membrane</keyword>
<dbReference type="GO" id="GO:0005524">
    <property type="term" value="F:ATP binding"/>
    <property type="evidence" value="ECO:0007669"/>
    <property type="project" value="UniProtKB-UniRule"/>
</dbReference>
<dbReference type="NCBIfam" id="TIGR00681">
    <property type="entry name" value="kdpC"/>
    <property type="match status" value="1"/>
</dbReference>
<evidence type="ECO:0000313" key="13">
    <source>
        <dbReference type="Proteomes" id="UP000241808"/>
    </source>
</evidence>
<evidence type="ECO:0000256" key="4">
    <source>
        <dbReference type="ARBA" id="ARBA00022692"/>
    </source>
</evidence>
<dbReference type="RefSeq" id="WP_108176091.1">
    <property type="nucleotide sequence ID" value="NZ_PZZL01000003.1"/>
</dbReference>
<evidence type="ECO:0000256" key="11">
    <source>
        <dbReference type="HAMAP-Rule" id="MF_00276"/>
    </source>
</evidence>
<dbReference type="Pfam" id="PF02669">
    <property type="entry name" value="KdpC"/>
    <property type="match status" value="1"/>
</dbReference>
<dbReference type="PANTHER" id="PTHR30042:SF2">
    <property type="entry name" value="POTASSIUM-TRANSPORTING ATPASE KDPC SUBUNIT"/>
    <property type="match status" value="1"/>
</dbReference>
<evidence type="ECO:0000256" key="6">
    <source>
        <dbReference type="ARBA" id="ARBA00022840"/>
    </source>
</evidence>
<evidence type="ECO:0000256" key="7">
    <source>
        <dbReference type="ARBA" id="ARBA00022958"/>
    </source>
</evidence>
<protein>
    <recommendedName>
        <fullName evidence="11">Potassium-transporting ATPase KdpC subunit</fullName>
    </recommendedName>
    <alternativeName>
        <fullName evidence="11">ATP phosphohydrolase [potassium-transporting] C chain</fullName>
    </alternativeName>
    <alternativeName>
        <fullName evidence="11">Potassium-binding and translocating subunit C</fullName>
    </alternativeName>
    <alternativeName>
        <fullName evidence="11">Potassium-translocating ATPase C chain</fullName>
    </alternativeName>
</protein>
<keyword evidence="9 11" id="KW-0406">Ion transport</keyword>
<dbReference type="GO" id="GO:0008556">
    <property type="term" value="F:P-type potassium transmembrane transporter activity"/>
    <property type="evidence" value="ECO:0007669"/>
    <property type="project" value="InterPro"/>
</dbReference>
<comment type="function">
    <text evidence="11">Part of the high-affinity ATP-driven potassium transport (or Kdp) system, which catalyzes the hydrolysis of ATP coupled with the electrogenic transport of potassium into the cytoplasm. This subunit acts as a catalytic chaperone that increases the ATP-binding affinity of the ATP-hydrolyzing subunit KdpB by the formation of a transient KdpB/KdpC/ATP ternary complex.</text>
</comment>
<reference evidence="12 13" key="1">
    <citation type="submission" date="2018-04" db="EMBL/GenBank/DDBJ databases">
        <title>Genomic Encyclopedia of Archaeal and Bacterial Type Strains, Phase II (KMG-II): from individual species to whole genera.</title>
        <authorList>
            <person name="Goeker M."/>
        </authorList>
    </citation>
    <scope>NUCLEOTIDE SEQUENCE [LARGE SCALE GENOMIC DNA]</scope>
    <source>
        <strain evidence="12 13">DSM 25521</strain>
    </source>
</reference>
<accession>A0A2T4ZEN6</accession>
<evidence type="ECO:0000313" key="12">
    <source>
        <dbReference type="EMBL" id="PTM60357.1"/>
    </source>
</evidence>
<keyword evidence="13" id="KW-1185">Reference proteome</keyword>
<keyword evidence="4 11" id="KW-0812">Transmembrane</keyword>
<evidence type="ECO:0000256" key="3">
    <source>
        <dbReference type="ARBA" id="ARBA00022538"/>
    </source>
</evidence>
<keyword evidence="3 11" id="KW-0633">Potassium transport</keyword>
<dbReference type="HAMAP" id="MF_00276">
    <property type="entry name" value="KdpC"/>
    <property type="match status" value="1"/>
</dbReference>
<keyword evidence="7 11" id="KW-0630">Potassium</keyword>
<keyword evidence="8 11" id="KW-1133">Transmembrane helix</keyword>
<keyword evidence="1 11" id="KW-0813">Transport</keyword>
<evidence type="ECO:0000256" key="9">
    <source>
        <dbReference type="ARBA" id="ARBA00023065"/>
    </source>
</evidence>
<dbReference type="OrthoDB" id="9788285at2"/>
<sequence>MLALLRPALVLTVLFTLVTGLAYPLAITGLAQGLMPHQANGSLVTKGDRVVGSELIGQAFTGPRYIHGRPSATSAADPADATKTVDAPYNAASSSGSNLGPSSKALLEAMQARAAALGMAQAPADLVTASASGLDPHISPAAAMVQVARVASARGVAPARVEALVQRHVEGRNLGVLGEPRVNVLALNLALDADLP</sequence>
<comment type="subunit">
    <text evidence="11">The system is composed of three essential subunits: KdpA, KdpB and KdpC.</text>
</comment>
<evidence type="ECO:0000256" key="2">
    <source>
        <dbReference type="ARBA" id="ARBA00022475"/>
    </source>
</evidence>
<dbReference type="AlphaFoldDB" id="A0A2T4ZEN6"/>
<name>A0A2T4ZEN6_9HYPH</name>
<comment type="similarity">
    <text evidence="11">Belongs to the KdpC family.</text>
</comment>
<gene>
    <name evidence="11" type="primary">kdpC</name>
    <name evidence="12" type="ORF">C8P69_103287</name>
</gene>
<evidence type="ECO:0000256" key="8">
    <source>
        <dbReference type="ARBA" id="ARBA00022989"/>
    </source>
</evidence>
<dbReference type="Proteomes" id="UP000241808">
    <property type="component" value="Unassembled WGS sequence"/>
</dbReference>
<proteinExistence type="inferred from homology"/>
<dbReference type="InterPro" id="IPR003820">
    <property type="entry name" value="KdpC"/>
</dbReference>
<dbReference type="EMBL" id="PZZL01000003">
    <property type="protein sequence ID" value="PTM60357.1"/>
    <property type="molecule type" value="Genomic_DNA"/>
</dbReference>
<evidence type="ECO:0000256" key="1">
    <source>
        <dbReference type="ARBA" id="ARBA00022448"/>
    </source>
</evidence>
<evidence type="ECO:0000256" key="10">
    <source>
        <dbReference type="ARBA" id="ARBA00023136"/>
    </source>
</evidence>
<evidence type="ECO:0000256" key="5">
    <source>
        <dbReference type="ARBA" id="ARBA00022741"/>
    </source>
</evidence>